<proteinExistence type="predicted"/>
<dbReference type="SUPFAM" id="SSF46785">
    <property type="entry name" value="Winged helix' DNA-binding domain"/>
    <property type="match status" value="1"/>
</dbReference>
<evidence type="ECO:0000313" key="6">
    <source>
        <dbReference type="Proteomes" id="UP000219336"/>
    </source>
</evidence>
<keyword evidence="1" id="KW-0805">Transcription regulation</keyword>
<dbReference type="PROSITE" id="PS50995">
    <property type="entry name" value="HTH_MARR_2"/>
    <property type="match status" value="1"/>
</dbReference>
<organism evidence="5 6">
    <name type="scientific">Vibrio thalassae</name>
    <dbReference type="NCBI Taxonomy" id="1243014"/>
    <lineage>
        <taxon>Bacteria</taxon>
        <taxon>Pseudomonadati</taxon>
        <taxon>Pseudomonadota</taxon>
        <taxon>Gammaproteobacteria</taxon>
        <taxon>Vibrionales</taxon>
        <taxon>Vibrionaceae</taxon>
        <taxon>Vibrio</taxon>
    </lineage>
</organism>
<dbReference type="GO" id="GO:0003700">
    <property type="term" value="F:DNA-binding transcription factor activity"/>
    <property type="evidence" value="ECO:0007669"/>
    <property type="project" value="InterPro"/>
</dbReference>
<reference evidence="6" key="1">
    <citation type="submission" date="2016-06" db="EMBL/GenBank/DDBJ databases">
        <authorList>
            <person name="Rodrigo-Torres L."/>
            <person name="Arahal R.D."/>
            <person name="Lucena T."/>
        </authorList>
    </citation>
    <scope>NUCLEOTIDE SEQUENCE [LARGE SCALE GENOMIC DNA]</scope>
    <source>
        <strain evidence="6">CECT8203</strain>
    </source>
</reference>
<dbReference type="InterPro" id="IPR036388">
    <property type="entry name" value="WH-like_DNA-bd_sf"/>
</dbReference>
<dbReference type="PANTHER" id="PTHR42756">
    <property type="entry name" value="TRANSCRIPTIONAL REGULATOR, MARR"/>
    <property type="match status" value="1"/>
</dbReference>
<sequence>MDLMDRIAELWKHERPELDTEPMVLIGRLMSVSKCAEQELATLCRKYSLKTGEFDVLASLLRSSAPYRLTPSELTQSLMLTSGAMTHRLDRLESKKLIARYHSNCDRRCVVVQLTQTGYDIASALIDAHVDKQKQLVSGLTLEQRQRTSAQLKVWLEHVEQGNHSETQLDENVLQRQRKAKAIDQAYQPEMVLEN</sequence>
<evidence type="ECO:0000256" key="3">
    <source>
        <dbReference type="ARBA" id="ARBA00023163"/>
    </source>
</evidence>
<dbReference type="InterPro" id="IPR036390">
    <property type="entry name" value="WH_DNA-bd_sf"/>
</dbReference>
<dbReference type="OrthoDB" id="32523at2"/>
<evidence type="ECO:0000259" key="4">
    <source>
        <dbReference type="PROSITE" id="PS50995"/>
    </source>
</evidence>
<dbReference type="Proteomes" id="UP000219336">
    <property type="component" value="Unassembled WGS sequence"/>
</dbReference>
<dbReference type="AlphaFoldDB" id="A0A240ENY1"/>
<accession>A0A240ENY1</accession>
<dbReference type="PRINTS" id="PR00598">
    <property type="entry name" value="HTHMARR"/>
</dbReference>
<keyword evidence="3" id="KW-0804">Transcription</keyword>
<protein>
    <submittedName>
        <fullName evidence="5">HTH-type transcriptional regulator MhqR</fullName>
    </submittedName>
</protein>
<evidence type="ECO:0000313" key="5">
    <source>
        <dbReference type="EMBL" id="SNX49690.1"/>
    </source>
</evidence>
<dbReference type="Pfam" id="PF01047">
    <property type="entry name" value="MarR"/>
    <property type="match status" value="1"/>
</dbReference>
<dbReference type="EMBL" id="OANU01000068">
    <property type="protein sequence ID" value="SNX49690.1"/>
    <property type="molecule type" value="Genomic_DNA"/>
</dbReference>
<evidence type="ECO:0000256" key="2">
    <source>
        <dbReference type="ARBA" id="ARBA00023125"/>
    </source>
</evidence>
<gene>
    <name evidence="5" type="primary">mhqR_2</name>
    <name evidence="5" type="ORF">VTH8203_03338</name>
</gene>
<dbReference type="GO" id="GO:0003677">
    <property type="term" value="F:DNA binding"/>
    <property type="evidence" value="ECO:0007669"/>
    <property type="project" value="UniProtKB-KW"/>
</dbReference>
<dbReference type="InterPro" id="IPR000835">
    <property type="entry name" value="HTH_MarR-typ"/>
</dbReference>
<feature type="domain" description="HTH marR-type" evidence="4">
    <location>
        <begin position="22"/>
        <end position="161"/>
    </location>
</feature>
<dbReference type="Gene3D" id="1.10.10.10">
    <property type="entry name" value="Winged helix-like DNA-binding domain superfamily/Winged helix DNA-binding domain"/>
    <property type="match status" value="1"/>
</dbReference>
<dbReference type="SMART" id="SM00347">
    <property type="entry name" value="HTH_MARR"/>
    <property type="match status" value="1"/>
</dbReference>
<dbReference type="PANTHER" id="PTHR42756:SF1">
    <property type="entry name" value="TRANSCRIPTIONAL REPRESSOR OF EMRAB OPERON"/>
    <property type="match status" value="1"/>
</dbReference>
<keyword evidence="6" id="KW-1185">Reference proteome</keyword>
<name>A0A240ENY1_9VIBR</name>
<keyword evidence="2" id="KW-0238">DNA-binding</keyword>
<evidence type="ECO:0000256" key="1">
    <source>
        <dbReference type="ARBA" id="ARBA00023015"/>
    </source>
</evidence>